<keyword evidence="5 6" id="KW-0067">ATP-binding</keyword>
<evidence type="ECO:0000256" key="3">
    <source>
        <dbReference type="ARBA" id="ARBA00022741"/>
    </source>
</evidence>
<reference evidence="8" key="1">
    <citation type="journal article" date="2019" name="Int. J. Syst. Evol. Microbiol.">
        <title>The Global Catalogue of Microorganisms (GCM) 10K type strain sequencing project: providing services to taxonomists for standard genome sequencing and annotation.</title>
        <authorList>
            <consortium name="The Broad Institute Genomics Platform"/>
            <consortium name="The Broad Institute Genome Sequencing Center for Infectious Disease"/>
            <person name="Wu L."/>
            <person name="Ma J."/>
        </authorList>
    </citation>
    <scope>NUCLEOTIDE SEQUENCE [LARGE SCALE GENOMIC DNA]</scope>
    <source>
        <strain evidence="8">TISTR 1571</strain>
    </source>
</reference>
<proteinExistence type="inferred from homology"/>
<comment type="similarity">
    <text evidence="6">Belongs to the PurS family.</text>
</comment>
<dbReference type="EMBL" id="JBHUMZ010000051">
    <property type="protein sequence ID" value="MFD2640097.1"/>
    <property type="molecule type" value="Genomic_DNA"/>
</dbReference>
<dbReference type="Gene3D" id="3.30.1280.10">
    <property type="entry name" value="Phosphoribosylformylglycinamidine synthase subunit PurS"/>
    <property type="match status" value="1"/>
</dbReference>
<comment type="catalytic activity">
    <reaction evidence="6">
        <text>N(2)-formyl-N(1)-(5-phospho-beta-D-ribosyl)glycinamide + L-glutamine + ATP + H2O = 2-formamido-N(1)-(5-O-phospho-beta-D-ribosyl)acetamidine + L-glutamate + ADP + phosphate + H(+)</text>
        <dbReference type="Rhea" id="RHEA:17129"/>
        <dbReference type="ChEBI" id="CHEBI:15377"/>
        <dbReference type="ChEBI" id="CHEBI:15378"/>
        <dbReference type="ChEBI" id="CHEBI:29985"/>
        <dbReference type="ChEBI" id="CHEBI:30616"/>
        <dbReference type="ChEBI" id="CHEBI:43474"/>
        <dbReference type="ChEBI" id="CHEBI:58359"/>
        <dbReference type="ChEBI" id="CHEBI:147286"/>
        <dbReference type="ChEBI" id="CHEBI:147287"/>
        <dbReference type="ChEBI" id="CHEBI:456216"/>
        <dbReference type="EC" id="6.3.5.3"/>
    </reaction>
</comment>
<evidence type="ECO:0000256" key="6">
    <source>
        <dbReference type="HAMAP-Rule" id="MF_01926"/>
    </source>
</evidence>
<sequence length="82" mass="9401">MVKVKVHVTLKEGVLDPQGKAVEKALQAKDFHGVSDMRIGKYMEFTLESSQVERQVEEMCEQLLANPVIEDYRYELEEVVTS</sequence>
<accession>A0ABW5QES8</accession>
<dbReference type="RefSeq" id="WP_054753825.1">
    <property type="nucleotide sequence ID" value="NZ_JBHUMZ010000051.1"/>
</dbReference>
<protein>
    <recommendedName>
        <fullName evidence="6">Phosphoribosylformylglycinamidine synthase subunit PurS</fullName>
        <shortName evidence="6">FGAM synthase</shortName>
        <ecNumber evidence="6">6.3.5.3</ecNumber>
    </recommendedName>
    <alternativeName>
        <fullName evidence="6">Formylglycinamide ribonucleotide amidotransferase subunit III</fullName>
        <shortName evidence="6">FGAR amidotransferase III</shortName>
        <shortName evidence="6">FGAR-AT III</shortName>
    </alternativeName>
    <alternativeName>
        <fullName evidence="6">Phosphoribosylformylglycinamidine synthase subunit III</fullName>
    </alternativeName>
</protein>
<evidence type="ECO:0000256" key="5">
    <source>
        <dbReference type="ARBA" id="ARBA00022840"/>
    </source>
</evidence>
<organism evidence="7 8">
    <name type="scientific">Piscibacillus salipiscarius</name>
    <dbReference type="NCBI Taxonomy" id="299480"/>
    <lineage>
        <taxon>Bacteria</taxon>
        <taxon>Bacillati</taxon>
        <taxon>Bacillota</taxon>
        <taxon>Bacilli</taxon>
        <taxon>Bacillales</taxon>
        <taxon>Bacillaceae</taxon>
        <taxon>Piscibacillus</taxon>
    </lineage>
</organism>
<keyword evidence="4 6" id="KW-0658">Purine biosynthesis</keyword>
<dbReference type="NCBIfam" id="NF004630">
    <property type="entry name" value="PRK05974.1"/>
    <property type="match status" value="1"/>
</dbReference>
<keyword evidence="2 6" id="KW-0436">Ligase</keyword>
<evidence type="ECO:0000313" key="8">
    <source>
        <dbReference type="Proteomes" id="UP001597452"/>
    </source>
</evidence>
<keyword evidence="3 6" id="KW-0547">Nucleotide-binding</keyword>
<comment type="subunit">
    <text evidence="6">Part of the FGAM synthase complex composed of 1 PurL, 1 PurQ and 2 PurS subunits.</text>
</comment>
<dbReference type="PANTHER" id="PTHR34696">
    <property type="entry name" value="PHOSPHORIBOSYLFORMYLGLYCINAMIDINE SYNTHASE SUBUNIT PURS"/>
    <property type="match status" value="1"/>
</dbReference>
<dbReference type="NCBIfam" id="TIGR00302">
    <property type="entry name" value="phosphoribosylformylglycinamidine synthase subunit PurS"/>
    <property type="match status" value="1"/>
</dbReference>
<dbReference type="InterPro" id="IPR003850">
    <property type="entry name" value="PurS"/>
</dbReference>
<keyword evidence="1 6" id="KW-0963">Cytoplasm</keyword>
<keyword evidence="8" id="KW-1185">Reference proteome</keyword>
<dbReference type="Proteomes" id="UP001597452">
    <property type="component" value="Unassembled WGS sequence"/>
</dbReference>
<dbReference type="SUPFAM" id="SSF82697">
    <property type="entry name" value="PurS-like"/>
    <property type="match status" value="1"/>
</dbReference>
<dbReference type="EC" id="6.3.5.3" evidence="6"/>
<comment type="caution">
    <text evidence="7">The sequence shown here is derived from an EMBL/GenBank/DDBJ whole genome shotgun (WGS) entry which is preliminary data.</text>
</comment>
<evidence type="ECO:0000256" key="2">
    <source>
        <dbReference type="ARBA" id="ARBA00022598"/>
    </source>
</evidence>
<evidence type="ECO:0000313" key="7">
    <source>
        <dbReference type="EMBL" id="MFD2640097.1"/>
    </source>
</evidence>
<dbReference type="Pfam" id="PF02700">
    <property type="entry name" value="PurS"/>
    <property type="match status" value="1"/>
</dbReference>
<comment type="pathway">
    <text evidence="6">Purine metabolism; IMP biosynthesis via de novo pathway; 5-amino-1-(5-phospho-D-ribosyl)imidazole from N(2)-formyl-N(1)-(5-phospho-D-ribosyl)glycinamide: step 1/2.</text>
</comment>
<dbReference type="HAMAP" id="MF_01926">
    <property type="entry name" value="PurS"/>
    <property type="match status" value="1"/>
</dbReference>
<comment type="subcellular location">
    <subcellularLocation>
        <location evidence="6">Cytoplasm</location>
    </subcellularLocation>
</comment>
<gene>
    <name evidence="6 7" type="primary">purS</name>
    <name evidence="7" type="ORF">ACFSW4_14605</name>
</gene>
<comment type="function">
    <text evidence="6">Part of the phosphoribosylformylglycinamidine synthase complex involved in the purines biosynthetic pathway. Catalyzes the ATP-dependent conversion of formylglycinamide ribonucleotide (FGAR) and glutamine to yield formylglycinamidine ribonucleotide (FGAM) and glutamate. The FGAM synthase complex is composed of three subunits. PurQ produces an ammonia molecule by converting glutamine to glutamate. PurL transfers the ammonia molecule to FGAR to form FGAM in an ATP-dependent manner. PurS interacts with PurQ and PurL and is thought to assist in the transfer of the ammonia molecule from PurQ to PurL.</text>
</comment>
<dbReference type="GO" id="GO:0004642">
    <property type="term" value="F:phosphoribosylformylglycinamidine synthase activity"/>
    <property type="evidence" value="ECO:0007669"/>
    <property type="project" value="UniProtKB-EC"/>
</dbReference>
<dbReference type="InterPro" id="IPR036604">
    <property type="entry name" value="PurS-like_sf"/>
</dbReference>
<name>A0ABW5QES8_9BACI</name>
<evidence type="ECO:0000256" key="4">
    <source>
        <dbReference type="ARBA" id="ARBA00022755"/>
    </source>
</evidence>
<dbReference type="PANTHER" id="PTHR34696:SF1">
    <property type="entry name" value="PHOSPHORIBOSYLFORMYLGLYCINAMIDINE SYNTHASE SUBUNIT PURS"/>
    <property type="match status" value="1"/>
</dbReference>
<evidence type="ECO:0000256" key="1">
    <source>
        <dbReference type="ARBA" id="ARBA00022490"/>
    </source>
</evidence>